<dbReference type="InterPro" id="IPR023337">
    <property type="entry name" value="KBD"/>
</dbReference>
<comment type="subcellular location">
    <subcellularLocation>
        <location evidence="1">Cell membrane</location>
        <topology evidence="1">Peripheral membrane protein</topology>
    </subcellularLocation>
</comment>
<dbReference type="eggNOG" id="KOG4590">
    <property type="taxonomic scope" value="Eukaryota"/>
</dbReference>
<dbReference type="InterPro" id="IPR011993">
    <property type="entry name" value="PH-like_dom_sf"/>
</dbReference>
<dbReference type="PANTHER" id="PTHR11202">
    <property type="entry name" value="SPROUTY-RELATED, EVH1 DOMAIN-CONTAINING PROTEIN FAMILY MEMBER"/>
    <property type="match status" value="1"/>
</dbReference>
<dbReference type="Gene3D" id="2.30.29.30">
    <property type="entry name" value="Pleckstrin-homology domain (PH domain)/Phosphotyrosine-binding domain (PTB)"/>
    <property type="match status" value="1"/>
</dbReference>
<evidence type="ECO:0000313" key="8">
    <source>
        <dbReference type="Proteomes" id="UP000028990"/>
    </source>
</evidence>
<dbReference type="GO" id="GO:0030512">
    <property type="term" value="P:negative regulation of transforming growth factor beta receptor signaling pathway"/>
    <property type="evidence" value="ECO:0007669"/>
    <property type="project" value="UniProtKB-ARBA"/>
</dbReference>
<dbReference type="Pfam" id="PF00568">
    <property type="entry name" value="WH1"/>
    <property type="match status" value="1"/>
</dbReference>
<dbReference type="InterPro" id="IPR000697">
    <property type="entry name" value="WH1/EVH1_dom"/>
</dbReference>
<dbReference type="Pfam" id="PF05210">
    <property type="entry name" value="Sprouty"/>
    <property type="match status" value="1"/>
</dbReference>
<accession>A0A091DR11</accession>
<evidence type="ECO:0000313" key="7">
    <source>
        <dbReference type="EMBL" id="KFO32913.1"/>
    </source>
</evidence>
<keyword evidence="3" id="KW-0472">Membrane</keyword>
<proteinExistence type="predicted"/>
<dbReference type="STRING" id="885580.ENSFDAP00000000703"/>
<evidence type="ECO:0000256" key="3">
    <source>
        <dbReference type="ARBA" id="ARBA00023136"/>
    </source>
</evidence>
<reference evidence="7 8" key="1">
    <citation type="submission" date="2013-11" db="EMBL/GenBank/DDBJ databases">
        <title>The Damaraland mole rat (Fukomys damarensis) genome and evolution of African mole rats.</title>
        <authorList>
            <person name="Gladyshev V.N."/>
            <person name="Fang X."/>
        </authorList>
    </citation>
    <scope>NUCLEOTIDE SEQUENCE [LARGE SCALE GENOMIC DNA]</scope>
    <source>
        <tissue evidence="7">Liver</tissue>
    </source>
</reference>
<keyword evidence="2" id="KW-1003">Cell membrane</keyword>
<dbReference type="PANTHER" id="PTHR11202:SF18">
    <property type="entry name" value="SPROUTY-RELATED, EVH1 DOMAIN-CONTAINING PROTEIN 1"/>
    <property type="match status" value="1"/>
</dbReference>
<feature type="domain" description="KBD" evidence="6">
    <location>
        <begin position="342"/>
        <end position="394"/>
    </location>
</feature>
<gene>
    <name evidence="7" type="ORF">H920_05529</name>
</gene>
<dbReference type="SUPFAM" id="SSF50729">
    <property type="entry name" value="PH domain-like"/>
    <property type="match status" value="1"/>
</dbReference>
<name>A0A091DR11_FUKDA</name>
<feature type="region of interest" description="Disordered" evidence="4">
    <location>
        <begin position="1"/>
        <end position="36"/>
    </location>
</feature>
<dbReference type="GO" id="GO:0019901">
    <property type="term" value="F:protein kinase binding"/>
    <property type="evidence" value="ECO:0007669"/>
    <property type="project" value="TreeGrafter"/>
</dbReference>
<sequence length="553" mass="62428">MSSMSPAGGLEPKAMSPVCRYEGSAPEDPKASGGSQKTCAVGVKYLCYLAEGSKQEPGSYTHSEDQSSLDENSSHSQQQILTSAYLRSVCLRDCRRAPPRLAQRYAFSEDKPIDIFLRCNSYARVRAVVMTRDDSSGGWLPLGGSGLSSVTVFRVPHQEENGCADFVIRGERLRDKMVVLECILKKDLIYNKVTPTFHHWKIDDKKFGLTFQSPADARAFDRGIRRAIEDISQGCPPSKIEPEGTEGDLQATEEDTSSSLAREHFFHQETVVTSDPYRSSSIRLTPFEDLNARRVYLQSQANQITFGQPVLDIQNRSMEYVQRQISKDSGSLKSQNRVPLKSIRHVSFQDEDEIVRINPRDILIRRYADYRHPDMWKNDLERDDADSSIHFSKPDSKKSDYLYSYGDETKLSSLKDSVVFKTQPSSLKVKKSKRRKEDGERSRCVYCQERFNHEENGRGKCQDAPDPIKRCIYQVSCMLCAESMLYHCMSDSEGDFSDPCSCDTSDDKFCLRWLALVALSFIVPCMCCYVPLRMCHRCGEACGCCGGKHKAAG</sequence>
<evidence type="ECO:0000259" key="6">
    <source>
        <dbReference type="PROSITE" id="PS51488"/>
    </source>
</evidence>
<feature type="compositionally biased region" description="Acidic residues" evidence="4">
    <location>
        <begin position="243"/>
        <end position="254"/>
    </location>
</feature>
<dbReference type="EMBL" id="KN122106">
    <property type="protein sequence ID" value="KFO32913.1"/>
    <property type="molecule type" value="Genomic_DNA"/>
</dbReference>
<feature type="domain" description="WH1" evidence="5">
    <location>
        <begin position="114"/>
        <end position="231"/>
    </location>
</feature>
<feature type="region of interest" description="Disordered" evidence="4">
    <location>
        <begin position="233"/>
        <end position="254"/>
    </location>
</feature>
<dbReference type="GO" id="GO:0010719">
    <property type="term" value="P:negative regulation of epithelial to mesenchymal transition"/>
    <property type="evidence" value="ECO:0007669"/>
    <property type="project" value="UniProtKB-ARBA"/>
</dbReference>
<dbReference type="PROSITE" id="PS51488">
    <property type="entry name" value="KBD"/>
    <property type="match status" value="1"/>
</dbReference>
<dbReference type="PROSITE" id="PS51227">
    <property type="entry name" value="SPR"/>
    <property type="match status" value="1"/>
</dbReference>
<evidence type="ECO:0000256" key="1">
    <source>
        <dbReference type="ARBA" id="ARBA00004202"/>
    </source>
</evidence>
<protein>
    <submittedName>
        <fullName evidence="7">Sprouty-related, EVH1 domain-containing protein 1</fullName>
    </submittedName>
</protein>
<evidence type="ECO:0000256" key="2">
    <source>
        <dbReference type="ARBA" id="ARBA00022475"/>
    </source>
</evidence>
<dbReference type="SMART" id="SM00461">
    <property type="entry name" value="WH1"/>
    <property type="match status" value="1"/>
</dbReference>
<dbReference type="FunFam" id="2.30.29.30:FF:000052">
    <property type="entry name" value="Sprouty-related, EVH1 domain containing 2"/>
    <property type="match status" value="1"/>
</dbReference>
<dbReference type="AlphaFoldDB" id="A0A091DR11"/>
<dbReference type="InterPro" id="IPR041937">
    <property type="entry name" value="SPRE_EVH1"/>
</dbReference>
<dbReference type="GO" id="GO:0005886">
    <property type="term" value="C:plasma membrane"/>
    <property type="evidence" value="ECO:0007669"/>
    <property type="project" value="UniProtKB-SubCell"/>
</dbReference>
<dbReference type="PROSITE" id="PS50229">
    <property type="entry name" value="WH1"/>
    <property type="match status" value="1"/>
</dbReference>
<dbReference type="Proteomes" id="UP000028990">
    <property type="component" value="Unassembled WGS sequence"/>
</dbReference>
<dbReference type="InterPro" id="IPR007875">
    <property type="entry name" value="Sprouty"/>
</dbReference>
<evidence type="ECO:0000256" key="4">
    <source>
        <dbReference type="SAM" id="MobiDB-lite"/>
    </source>
</evidence>
<dbReference type="CDD" id="cd10574">
    <property type="entry name" value="EVH1_SPRED-like"/>
    <property type="match status" value="1"/>
</dbReference>
<dbReference type="GO" id="GO:1902747">
    <property type="term" value="P:negative regulation of lens fiber cell differentiation"/>
    <property type="evidence" value="ECO:0007669"/>
    <property type="project" value="UniProtKB-ARBA"/>
</dbReference>
<organism evidence="7 8">
    <name type="scientific">Fukomys damarensis</name>
    <name type="common">Damaraland mole rat</name>
    <name type="synonym">Cryptomys damarensis</name>
    <dbReference type="NCBI Taxonomy" id="885580"/>
    <lineage>
        <taxon>Eukaryota</taxon>
        <taxon>Metazoa</taxon>
        <taxon>Chordata</taxon>
        <taxon>Craniata</taxon>
        <taxon>Vertebrata</taxon>
        <taxon>Euteleostomi</taxon>
        <taxon>Mammalia</taxon>
        <taxon>Eutheria</taxon>
        <taxon>Euarchontoglires</taxon>
        <taxon>Glires</taxon>
        <taxon>Rodentia</taxon>
        <taxon>Hystricomorpha</taxon>
        <taxon>Bathyergidae</taxon>
        <taxon>Fukomys</taxon>
    </lineage>
</organism>
<dbReference type="GO" id="GO:0070373">
    <property type="term" value="P:negative regulation of ERK1 and ERK2 cascade"/>
    <property type="evidence" value="ECO:0007669"/>
    <property type="project" value="UniProtKB-ARBA"/>
</dbReference>
<keyword evidence="8" id="KW-1185">Reference proteome</keyword>
<evidence type="ECO:0000259" key="5">
    <source>
        <dbReference type="PROSITE" id="PS50229"/>
    </source>
</evidence>